<evidence type="ECO:0000256" key="1">
    <source>
        <dbReference type="SAM" id="MobiDB-lite"/>
    </source>
</evidence>
<reference evidence="3 4" key="1">
    <citation type="submission" date="2022-12" db="EMBL/GenBank/DDBJ databases">
        <title>Chromosome-scale assembly of the Ensete ventricosum genome.</title>
        <authorList>
            <person name="Dussert Y."/>
            <person name="Stocks J."/>
            <person name="Wendawek A."/>
            <person name="Woldeyes F."/>
            <person name="Nichols R.A."/>
            <person name="Borrell J.S."/>
        </authorList>
    </citation>
    <scope>NUCLEOTIDE SEQUENCE [LARGE SCALE GENOMIC DNA]</scope>
    <source>
        <strain evidence="4">cv. Maze</strain>
        <tissue evidence="3">Seeds</tissue>
    </source>
</reference>
<feature type="region of interest" description="Disordered" evidence="1">
    <location>
        <begin position="1"/>
        <end position="179"/>
    </location>
</feature>
<sequence length="305" mass="32791">MPTHGFGHRAPVGTRPPSTGGGSRGCHANPQPFLEDDDRPGVPLTHIKPRATLGHGIGFPRPHQLGPSTSGDGAYHNPIPTPTGAFDGSSTSTPANRVTDGPKPGNPASRRGDTTSGRRAPTELNLDTLSTDSTDSLREQVRRVHQRLDEVQKEVLRSKDETGESSKGGSPFSPEIQSKPLPTTFRLIALEPYDGSGDPMEHVATFRSQMVIYDTSEALMCRAFPTTLRGSARTWYARLKPASIPSFDVLAREFELNFLTSARPRPTTASLLGMAQGSDEPLSQFVGRFTSQVQGIPDLSSAMPP</sequence>
<gene>
    <name evidence="3" type="ORF">OPV22_018230</name>
</gene>
<evidence type="ECO:0000313" key="3">
    <source>
        <dbReference type="EMBL" id="KAJ8485745.1"/>
    </source>
</evidence>
<dbReference type="InterPro" id="IPR005162">
    <property type="entry name" value="Retrotrans_gag_dom"/>
</dbReference>
<accession>A0AAV8R1G8</accession>
<protein>
    <recommendedName>
        <fullName evidence="2">Retrotransposon gag domain-containing protein</fullName>
    </recommendedName>
</protein>
<feature type="domain" description="Retrotransposon gag" evidence="2">
    <location>
        <begin position="223"/>
        <end position="298"/>
    </location>
</feature>
<dbReference type="EMBL" id="JAQQAF010000005">
    <property type="protein sequence ID" value="KAJ8485745.1"/>
    <property type="molecule type" value="Genomic_DNA"/>
</dbReference>
<organism evidence="3 4">
    <name type="scientific">Ensete ventricosum</name>
    <name type="common">Abyssinian banana</name>
    <name type="synonym">Musa ensete</name>
    <dbReference type="NCBI Taxonomy" id="4639"/>
    <lineage>
        <taxon>Eukaryota</taxon>
        <taxon>Viridiplantae</taxon>
        <taxon>Streptophyta</taxon>
        <taxon>Embryophyta</taxon>
        <taxon>Tracheophyta</taxon>
        <taxon>Spermatophyta</taxon>
        <taxon>Magnoliopsida</taxon>
        <taxon>Liliopsida</taxon>
        <taxon>Zingiberales</taxon>
        <taxon>Musaceae</taxon>
        <taxon>Ensete</taxon>
    </lineage>
</organism>
<name>A0AAV8R1G8_ENSVE</name>
<dbReference type="PANTHER" id="PTHR33223">
    <property type="entry name" value="CCHC-TYPE DOMAIN-CONTAINING PROTEIN"/>
    <property type="match status" value="1"/>
</dbReference>
<keyword evidence="4" id="KW-1185">Reference proteome</keyword>
<evidence type="ECO:0000259" key="2">
    <source>
        <dbReference type="Pfam" id="PF03732"/>
    </source>
</evidence>
<proteinExistence type="predicted"/>
<feature type="compositionally biased region" description="Basic and acidic residues" evidence="1">
    <location>
        <begin position="135"/>
        <end position="164"/>
    </location>
</feature>
<evidence type="ECO:0000313" key="4">
    <source>
        <dbReference type="Proteomes" id="UP001222027"/>
    </source>
</evidence>
<dbReference type="PANTHER" id="PTHR33223:SF10">
    <property type="entry name" value="AMINOTRANSFERASE-LIKE PLANT MOBILE DOMAIN-CONTAINING PROTEIN"/>
    <property type="match status" value="1"/>
</dbReference>
<dbReference type="Proteomes" id="UP001222027">
    <property type="component" value="Unassembled WGS sequence"/>
</dbReference>
<comment type="caution">
    <text evidence="3">The sequence shown here is derived from an EMBL/GenBank/DDBJ whole genome shotgun (WGS) entry which is preliminary data.</text>
</comment>
<dbReference type="Pfam" id="PF03732">
    <property type="entry name" value="Retrotrans_gag"/>
    <property type="match status" value="1"/>
</dbReference>
<dbReference type="AlphaFoldDB" id="A0AAV8R1G8"/>